<comment type="caution">
    <text evidence="2">The sequence shown here is derived from an EMBL/GenBank/DDBJ whole genome shotgun (WGS) entry which is preliminary data.</text>
</comment>
<name>A0A6G0TES3_APHGL</name>
<evidence type="ECO:0000313" key="2">
    <source>
        <dbReference type="EMBL" id="KAE9531646.1"/>
    </source>
</evidence>
<organism evidence="2 3">
    <name type="scientific">Aphis glycines</name>
    <name type="common">Soybean aphid</name>
    <dbReference type="NCBI Taxonomy" id="307491"/>
    <lineage>
        <taxon>Eukaryota</taxon>
        <taxon>Metazoa</taxon>
        <taxon>Ecdysozoa</taxon>
        <taxon>Arthropoda</taxon>
        <taxon>Hexapoda</taxon>
        <taxon>Insecta</taxon>
        <taxon>Pterygota</taxon>
        <taxon>Neoptera</taxon>
        <taxon>Paraneoptera</taxon>
        <taxon>Hemiptera</taxon>
        <taxon>Sternorrhyncha</taxon>
        <taxon>Aphidomorpha</taxon>
        <taxon>Aphidoidea</taxon>
        <taxon>Aphididae</taxon>
        <taxon>Aphidini</taxon>
        <taxon>Aphis</taxon>
        <taxon>Aphis</taxon>
    </lineage>
</organism>
<keyword evidence="1" id="KW-0472">Membrane</keyword>
<feature type="transmembrane region" description="Helical" evidence="1">
    <location>
        <begin position="68"/>
        <end position="86"/>
    </location>
</feature>
<gene>
    <name evidence="2" type="ORF">AGLY_010852</name>
</gene>
<protein>
    <submittedName>
        <fullName evidence="2">Uncharacterized protein</fullName>
    </submittedName>
</protein>
<keyword evidence="1" id="KW-0812">Transmembrane</keyword>
<keyword evidence="3" id="KW-1185">Reference proteome</keyword>
<feature type="non-terminal residue" evidence="2">
    <location>
        <position position="1"/>
    </location>
</feature>
<proteinExistence type="predicted"/>
<dbReference type="Proteomes" id="UP000475862">
    <property type="component" value="Unassembled WGS sequence"/>
</dbReference>
<dbReference type="AlphaFoldDB" id="A0A6G0TES3"/>
<reference evidence="2 3" key="1">
    <citation type="submission" date="2019-08" db="EMBL/GenBank/DDBJ databases">
        <title>The genome of the soybean aphid Biotype 1, its phylome, world population structure and adaptation to the North American continent.</title>
        <authorList>
            <person name="Giordano R."/>
            <person name="Donthu R.K."/>
            <person name="Hernandez A.G."/>
            <person name="Wright C.L."/>
            <person name="Zimin A.V."/>
        </authorList>
    </citation>
    <scope>NUCLEOTIDE SEQUENCE [LARGE SCALE GENOMIC DNA]</scope>
    <source>
        <tissue evidence="2">Whole aphids</tissue>
    </source>
</reference>
<evidence type="ECO:0000313" key="3">
    <source>
        <dbReference type="Proteomes" id="UP000475862"/>
    </source>
</evidence>
<sequence length="209" mass="24135">AALRKRRPHARAAPRYRVVALHPARAVSTRRRRSERISHCGARVVLCSFVSCSPHQTRAHRCIVRTHVSVLSVFFSVFLVAVRRFLVEYPSPTASRLITLPAISSQTLSTAAAVTATRRQTTLTSILATVIHFNSTTHFAPLIRIRKNISTIYSAVKLQLDIYFHYTFDDLRISRTYNCIHFVKKEMINLYTLYSLYKYSLYFKKFRLL</sequence>
<accession>A0A6G0TES3</accession>
<dbReference type="EMBL" id="VYZN01000041">
    <property type="protein sequence ID" value="KAE9531646.1"/>
    <property type="molecule type" value="Genomic_DNA"/>
</dbReference>
<keyword evidence="1" id="KW-1133">Transmembrane helix</keyword>
<evidence type="ECO:0000256" key="1">
    <source>
        <dbReference type="SAM" id="Phobius"/>
    </source>
</evidence>